<reference evidence="3 4" key="1">
    <citation type="submission" date="2012-08" db="EMBL/GenBank/DDBJ databases">
        <title>Whole genome shotgun sequence of Austwickia chelonae NBRC 105200.</title>
        <authorList>
            <person name="Yoshida I."/>
            <person name="Hosoyama A."/>
            <person name="Tsuchikane K."/>
            <person name="Katsumata H."/>
            <person name="Ando Y."/>
            <person name="Ohji S."/>
            <person name="Hamada M."/>
            <person name="Tamura T."/>
            <person name="Yamazoe A."/>
            <person name="Yamazaki S."/>
            <person name="Fujita N."/>
        </authorList>
    </citation>
    <scope>NUCLEOTIDE SEQUENCE [LARGE SCALE GENOMIC DNA]</scope>
    <source>
        <strain evidence="3 4">NBRC 105200</strain>
    </source>
</reference>
<dbReference type="CDD" id="cd02440">
    <property type="entry name" value="AdoMet_MTases"/>
    <property type="match status" value="1"/>
</dbReference>
<dbReference type="Gene3D" id="3.40.50.150">
    <property type="entry name" value="Vaccinia Virus protein VP39"/>
    <property type="match status" value="1"/>
</dbReference>
<name>K6VV49_9MICO</name>
<dbReference type="InterPro" id="IPR041698">
    <property type="entry name" value="Methyltransf_25"/>
</dbReference>
<evidence type="ECO:0000256" key="1">
    <source>
        <dbReference type="SAM" id="MobiDB-lite"/>
    </source>
</evidence>
<dbReference type="EMBL" id="BAGZ01000021">
    <property type="protein sequence ID" value="GAB79215.1"/>
    <property type="molecule type" value="Genomic_DNA"/>
</dbReference>
<accession>K6VV49</accession>
<evidence type="ECO:0000313" key="3">
    <source>
        <dbReference type="EMBL" id="GAB79215.1"/>
    </source>
</evidence>
<evidence type="ECO:0000259" key="2">
    <source>
        <dbReference type="Pfam" id="PF13649"/>
    </source>
</evidence>
<dbReference type="eggNOG" id="COG0030">
    <property type="taxonomic scope" value="Bacteria"/>
</dbReference>
<gene>
    <name evidence="3" type="ORF">AUCHE_21_00410</name>
</gene>
<dbReference type="STRING" id="100225.SAMN05421595_2523"/>
<sequence length="291" mass="31112">MSDRTGPAHPTTDTGTGTGITRSGENTRPGTAEKHMQGHWLLAHLGKKVLRPGGLGLTRQLLHAAAPTTTDHIVEFGPGVGKTATILLAAKPASYVAVDPNPQGQEALRKILDRHPRARLQISDAAHSELPDGCADLVVGEAMLSMQNEKEKDAIVSEAVRLLAPGGRYAVHELLREIPADTDPPTSGPGDPVSKEISRTIKVGARPLTVAGWHELLTRHGLEITWTGQAPMRLLEPSRIVADEGVLGASRFLINLARNKPARERVQAMRASFRAHADSLGAIAVVARKPR</sequence>
<dbReference type="RefSeq" id="WP_006503972.1">
    <property type="nucleotide sequence ID" value="NZ_BAGZ01000021.1"/>
</dbReference>
<dbReference type="InterPro" id="IPR029063">
    <property type="entry name" value="SAM-dependent_MTases_sf"/>
</dbReference>
<dbReference type="Pfam" id="PF13649">
    <property type="entry name" value="Methyltransf_25"/>
    <property type="match status" value="1"/>
</dbReference>
<dbReference type="Proteomes" id="UP000008495">
    <property type="component" value="Unassembled WGS sequence"/>
</dbReference>
<keyword evidence="4" id="KW-1185">Reference proteome</keyword>
<evidence type="ECO:0000313" key="4">
    <source>
        <dbReference type="Proteomes" id="UP000008495"/>
    </source>
</evidence>
<organism evidence="3 4">
    <name type="scientific">Austwickia chelonae NBRC 105200</name>
    <dbReference type="NCBI Taxonomy" id="1184607"/>
    <lineage>
        <taxon>Bacteria</taxon>
        <taxon>Bacillati</taxon>
        <taxon>Actinomycetota</taxon>
        <taxon>Actinomycetes</taxon>
        <taxon>Micrococcales</taxon>
        <taxon>Dermatophilaceae</taxon>
        <taxon>Austwickia</taxon>
    </lineage>
</organism>
<proteinExistence type="predicted"/>
<protein>
    <recommendedName>
        <fullName evidence="2">Methyltransferase domain-containing protein</fullName>
    </recommendedName>
</protein>
<feature type="domain" description="Methyltransferase" evidence="2">
    <location>
        <begin position="73"/>
        <end position="167"/>
    </location>
</feature>
<feature type="compositionally biased region" description="Low complexity" evidence="1">
    <location>
        <begin position="1"/>
        <end position="24"/>
    </location>
</feature>
<feature type="region of interest" description="Disordered" evidence="1">
    <location>
        <begin position="1"/>
        <end position="33"/>
    </location>
</feature>
<dbReference type="SUPFAM" id="SSF53335">
    <property type="entry name" value="S-adenosyl-L-methionine-dependent methyltransferases"/>
    <property type="match status" value="1"/>
</dbReference>
<comment type="caution">
    <text evidence="3">The sequence shown here is derived from an EMBL/GenBank/DDBJ whole genome shotgun (WGS) entry which is preliminary data.</text>
</comment>
<dbReference type="AlphaFoldDB" id="K6VV49"/>